<feature type="region of interest" description="Disordered" evidence="1">
    <location>
        <begin position="512"/>
        <end position="535"/>
    </location>
</feature>
<gene>
    <name evidence="3" type="ORF">MELLADRAFT_88895</name>
</gene>
<feature type="region of interest" description="Disordered" evidence="1">
    <location>
        <begin position="102"/>
        <end position="171"/>
    </location>
</feature>
<sequence>MGYEDTMFKEIPTELKFLKIQAGPEPFNGYNLPGIPNKFIGDYFGENLNSALDLDIPSHGEPSMKKGTKWQNKSKDSNEKIDSYKTQVNGLGSGTWLSVDRKSIQISSSPGNSTNRSPPNDTERYSTQALDTLKQGDQLDIYGTDGLPMRKQGNESNSTLQDGLDSSKLDQDLGDMDVSLEAGGVESPVELMTSPLMNATDHKGNSTERSTNYGTHSTIYEPEDMKSSKYTATDIRPQSIINGSISSLQGPLDVGIDDSDLPTFVQGPEEIRAHYSASHRSNSTNSVMMGGNVTSNELIKYSNATTSPQSTMISTTKEYSDGKLISNTTKKAALDSTKLVPANLTFPGIQFNGNVSLFEKGDLNPHIPLVTTSKIKIPQMSLYSNTSTASNLNSTSKNHLSASKLEGSLNFTPKANLILSSNDTNGKVTNQNASSHRNKSTHNQSMTINSDIFHTPVNQMAQVLGDGQRHNTSKINVTQSSQRKIKSNSDIMNATGFMTSKTSHVATNSSSLAKSNVTHTNGEKLGKQSSSSGIMPSRFRPVIKEDLNPFFPATNPIDPNHEKNSDLIGTRFHGSVTPTEIYEGYKKDSHPTGSITSTDTVNSEDPPTFLNSIPRVTTPRFGGSTPISAFPGNETDLNRDASMRDTSLMGGKYRAFYPQYPPAIKTPKYVKTQQVQAVSVGLSFSVGFFFLAVLGMVVERKRKMQALNKRSLDHQKFKQDLERYGGYFNSRLFSNQESEIGSLKEGNRDSRSCSVKSISHPTPVITKRHSMNSYAEIGRDSLRSYTSNLLGHSSRRDSYASSFGNVNEEDLAEFNETYGSRPQSLDYNSRDFEFPSGDPVLPEINQDRIHLEENFNDETERFPTSPDLEHDQFVLIKPPPRTYDSKTNYSSQIILDRFLEDLSGLQWQESASIIVAYDPRRRPS</sequence>
<feature type="compositionally biased region" description="Polar residues" evidence="1">
    <location>
        <begin position="207"/>
        <end position="218"/>
    </location>
</feature>
<proteinExistence type="predicted"/>
<feature type="region of interest" description="Disordered" evidence="1">
    <location>
        <begin position="583"/>
        <end position="640"/>
    </location>
</feature>
<evidence type="ECO:0000313" key="4">
    <source>
        <dbReference type="Proteomes" id="UP000001072"/>
    </source>
</evidence>
<feature type="compositionally biased region" description="Polar residues" evidence="1">
    <location>
        <begin position="591"/>
        <end position="615"/>
    </location>
</feature>
<dbReference type="HOGENOM" id="CLU_315942_0_0_1"/>
<feature type="compositionally biased region" description="Polar residues" evidence="1">
    <location>
        <begin position="104"/>
        <end position="130"/>
    </location>
</feature>
<name>F4R667_MELLP</name>
<keyword evidence="2" id="KW-0472">Membrane</keyword>
<evidence type="ECO:0000256" key="1">
    <source>
        <dbReference type="SAM" id="MobiDB-lite"/>
    </source>
</evidence>
<feature type="region of interest" description="Disordered" evidence="1">
    <location>
        <begin position="55"/>
        <end position="79"/>
    </location>
</feature>
<dbReference type="GeneID" id="18935025"/>
<reference evidence="4" key="1">
    <citation type="journal article" date="2011" name="Proc. Natl. Acad. Sci. U.S.A.">
        <title>Obligate biotrophy features unraveled by the genomic analysis of rust fungi.</title>
        <authorList>
            <person name="Duplessis S."/>
            <person name="Cuomo C.A."/>
            <person name="Lin Y.-C."/>
            <person name="Aerts A."/>
            <person name="Tisserant E."/>
            <person name="Veneault-Fourrey C."/>
            <person name="Joly D.L."/>
            <person name="Hacquard S."/>
            <person name="Amselem J."/>
            <person name="Cantarel B.L."/>
            <person name="Chiu R."/>
            <person name="Coutinho P.M."/>
            <person name="Feau N."/>
            <person name="Field M."/>
            <person name="Frey P."/>
            <person name="Gelhaye E."/>
            <person name="Goldberg J."/>
            <person name="Grabherr M.G."/>
            <person name="Kodira C.D."/>
            <person name="Kohler A."/>
            <person name="Kuees U."/>
            <person name="Lindquist E.A."/>
            <person name="Lucas S.M."/>
            <person name="Mago R."/>
            <person name="Mauceli E."/>
            <person name="Morin E."/>
            <person name="Murat C."/>
            <person name="Pangilinan J.L."/>
            <person name="Park R."/>
            <person name="Pearson M."/>
            <person name="Quesneville H."/>
            <person name="Rouhier N."/>
            <person name="Sakthikumar S."/>
            <person name="Salamov A.A."/>
            <person name="Schmutz J."/>
            <person name="Selles B."/>
            <person name="Shapiro H."/>
            <person name="Tanguay P."/>
            <person name="Tuskan G.A."/>
            <person name="Henrissat B."/>
            <person name="Van de Peer Y."/>
            <person name="Rouze P."/>
            <person name="Ellis J.G."/>
            <person name="Dodds P.N."/>
            <person name="Schein J.E."/>
            <person name="Zhong S."/>
            <person name="Hamelin R.C."/>
            <person name="Grigoriev I.V."/>
            <person name="Szabo L.J."/>
            <person name="Martin F."/>
        </authorList>
    </citation>
    <scope>NUCLEOTIDE SEQUENCE [LARGE SCALE GENOMIC DNA]</scope>
    <source>
        <strain evidence="4">98AG31 / pathotype 3-4-7</strain>
    </source>
</reference>
<accession>F4R667</accession>
<keyword evidence="2" id="KW-1133">Transmembrane helix</keyword>
<dbReference type="OrthoDB" id="10471340at2759"/>
<feature type="transmembrane region" description="Helical" evidence="2">
    <location>
        <begin position="677"/>
        <end position="698"/>
    </location>
</feature>
<dbReference type="EMBL" id="GL883091">
    <property type="protein sequence ID" value="EGG11832.1"/>
    <property type="molecule type" value="Genomic_DNA"/>
</dbReference>
<dbReference type="VEuPathDB" id="FungiDB:MELLADRAFT_88895"/>
<dbReference type="InParanoid" id="F4R667"/>
<evidence type="ECO:0000256" key="2">
    <source>
        <dbReference type="SAM" id="Phobius"/>
    </source>
</evidence>
<evidence type="ECO:0000313" key="3">
    <source>
        <dbReference type="EMBL" id="EGG11832.1"/>
    </source>
</evidence>
<dbReference type="AlphaFoldDB" id="F4R667"/>
<dbReference type="Proteomes" id="UP000001072">
    <property type="component" value="Unassembled WGS sequence"/>
</dbReference>
<organism evidence="4">
    <name type="scientific">Melampsora larici-populina (strain 98AG31 / pathotype 3-4-7)</name>
    <name type="common">Poplar leaf rust fungus</name>
    <dbReference type="NCBI Taxonomy" id="747676"/>
    <lineage>
        <taxon>Eukaryota</taxon>
        <taxon>Fungi</taxon>
        <taxon>Dikarya</taxon>
        <taxon>Basidiomycota</taxon>
        <taxon>Pucciniomycotina</taxon>
        <taxon>Pucciniomycetes</taxon>
        <taxon>Pucciniales</taxon>
        <taxon>Melampsoraceae</taxon>
        <taxon>Melampsora</taxon>
    </lineage>
</organism>
<protein>
    <submittedName>
        <fullName evidence="3">Uncharacterized protein</fullName>
    </submittedName>
</protein>
<dbReference type="RefSeq" id="XP_007404207.1">
    <property type="nucleotide sequence ID" value="XM_007404145.1"/>
</dbReference>
<feature type="region of interest" description="Disordered" evidence="1">
    <location>
        <begin position="422"/>
        <end position="443"/>
    </location>
</feature>
<keyword evidence="4" id="KW-1185">Reference proteome</keyword>
<dbReference type="KEGG" id="mlr:MELLADRAFT_88895"/>
<feature type="region of interest" description="Disordered" evidence="1">
    <location>
        <begin position="197"/>
        <end position="219"/>
    </location>
</feature>
<keyword evidence="2" id="KW-0812">Transmembrane</keyword>